<feature type="region of interest" description="Disordered" evidence="1">
    <location>
        <begin position="82"/>
        <end position="101"/>
    </location>
</feature>
<dbReference type="AlphaFoldDB" id="A0A1H2PN99"/>
<dbReference type="Pfam" id="PF09655">
    <property type="entry name" value="Nitr_red_assoc"/>
    <property type="match status" value="1"/>
</dbReference>
<sequence length="160" mass="17151">MSQMFDFEVPSCDGLAFIPLSVRYHLDAGDRRISLAQWQALPMADRERLSDFPVPEAGHDAAATADCVACLDRALAAAGSAPALDEQSTASGTGVPGLGEDAPAAPESVCRQAALHGMAPPDEAAWRRLGRFQRYALLKLSRKDKPNHDFRAAMQEFGLG</sequence>
<evidence type="ECO:0000256" key="1">
    <source>
        <dbReference type="SAM" id="MobiDB-lite"/>
    </source>
</evidence>
<evidence type="ECO:0000313" key="2">
    <source>
        <dbReference type="EMBL" id="SDV48155.1"/>
    </source>
</evidence>
<evidence type="ECO:0008006" key="4">
    <source>
        <dbReference type="Google" id="ProtNLM"/>
    </source>
</evidence>
<dbReference type="EMBL" id="FNLO01000004">
    <property type="protein sequence ID" value="SDV48155.1"/>
    <property type="molecule type" value="Genomic_DNA"/>
</dbReference>
<proteinExistence type="predicted"/>
<organism evidence="2 3">
    <name type="scientific">Chitinasiproducens palmae</name>
    <dbReference type="NCBI Taxonomy" id="1770053"/>
    <lineage>
        <taxon>Bacteria</taxon>
        <taxon>Pseudomonadati</taxon>
        <taxon>Pseudomonadota</taxon>
        <taxon>Betaproteobacteria</taxon>
        <taxon>Burkholderiales</taxon>
        <taxon>Burkholderiaceae</taxon>
        <taxon>Chitinasiproducens</taxon>
    </lineage>
</organism>
<evidence type="ECO:0000313" key="3">
    <source>
        <dbReference type="Proteomes" id="UP000243719"/>
    </source>
</evidence>
<dbReference type="STRING" id="1770053.SAMN05216551_104205"/>
<accession>A0A1H2PN99</accession>
<dbReference type="OrthoDB" id="7263223at2"/>
<name>A0A1H2PN99_9BURK</name>
<keyword evidence="3" id="KW-1185">Reference proteome</keyword>
<dbReference type="RefSeq" id="WP_091907088.1">
    <property type="nucleotide sequence ID" value="NZ_FNLO01000004.1"/>
</dbReference>
<dbReference type="Proteomes" id="UP000243719">
    <property type="component" value="Unassembled WGS sequence"/>
</dbReference>
<reference evidence="3" key="1">
    <citation type="submission" date="2016-09" db="EMBL/GenBank/DDBJ databases">
        <authorList>
            <person name="Varghese N."/>
            <person name="Submissions S."/>
        </authorList>
    </citation>
    <scope>NUCLEOTIDE SEQUENCE [LARGE SCALE GENOMIC DNA]</scope>
    <source>
        <strain evidence="3">JS23</strain>
    </source>
</reference>
<protein>
    <recommendedName>
        <fullName evidence="4">Nitrate reductase associated protein</fullName>
    </recommendedName>
</protein>
<gene>
    <name evidence="2" type="ORF">SAMN05216551_104205</name>
</gene>
<dbReference type="InterPro" id="IPR013481">
    <property type="entry name" value="NarM"/>
</dbReference>